<sequence length="77" mass="8277">MAYVACPVLKQPQPGGLLGAIPFGLFGSMMLVNPFLSNYGILRLCIVSVHGLVHLMVLRATVLPIDVRLGFVSVAHF</sequence>
<evidence type="ECO:0000313" key="3">
    <source>
        <dbReference type="Proteomes" id="UP000507245"/>
    </source>
</evidence>
<feature type="transmembrane region" description="Helical" evidence="1">
    <location>
        <begin position="17"/>
        <end position="36"/>
    </location>
</feature>
<gene>
    <name evidence="2" type="ORF">ORAREDHAP_LOCUS2516</name>
</gene>
<dbReference type="Proteomes" id="UP000507245">
    <property type="component" value="Unassembled WGS sequence"/>
</dbReference>
<evidence type="ECO:0000313" key="2">
    <source>
        <dbReference type="EMBL" id="CAB4293557.1"/>
    </source>
</evidence>
<keyword evidence="1" id="KW-0472">Membrane</keyword>
<keyword evidence="1" id="KW-0812">Transmembrane</keyword>
<name>A0A6J5W170_PRUAR</name>
<keyword evidence="3" id="KW-1185">Reference proteome</keyword>
<dbReference type="EMBL" id="CAEKKB010000001">
    <property type="protein sequence ID" value="CAB4293557.1"/>
    <property type="molecule type" value="Genomic_DNA"/>
</dbReference>
<protein>
    <submittedName>
        <fullName evidence="2">Uncharacterized protein</fullName>
    </submittedName>
</protein>
<feature type="transmembrane region" description="Helical" evidence="1">
    <location>
        <begin position="41"/>
        <end position="62"/>
    </location>
</feature>
<keyword evidence="1" id="KW-1133">Transmembrane helix</keyword>
<dbReference type="AlphaFoldDB" id="A0A6J5W170"/>
<accession>A0A6J5W170</accession>
<evidence type="ECO:0000256" key="1">
    <source>
        <dbReference type="SAM" id="Phobius"/>
    </source>
</evidence>
<reference evidence="3" key="1">
    <citation type="journal article" date="2020" name="Genome Biol.">
        <title>Gamete binning: chromosome-level and haplotype-resolved genome assembly enabled by high-throughput single-cell sequencing of gamete genomes.</title>
        <authorList>
            <person name="Campoy J.A."/>
            <person name="Sun H."/>
            <person name="Goel M."/>
            <person name="Jiao W.-B."/>
            <person name="Folz-Donahue K."/>
            <person name="Wang N."/>
            <person name="Rubio M."/>
            <person name="Liu C."/>
            <person name="Kukat C."/>
            <person name="Ruiz D."/>
            <person name="Huettel B."/>
            <person name="Schneeberger K."/>
        </authorList>
    </citation>
    <scope>NUCLEOTIDE SEQUENCE [LARGE SCALE GENOMIC DNA]</scope>
    <source>
        <strain evidence="3">cv. Rojo Pasion</strain>
    </source>
</reference>
<organism evidence="2 3">
    <name type="scientific">Prunus armeniaca</name>
    <name type="common">Apricot</name>
    <name type="synonym">Armeniaca vulgaris</name>
    <dbReference type="NCBI Taxonomy" id="36596"/>
    <lineage>
        <taxon>Eukaryota</taxon>
        <taxon>Viridiplantae</taxon>
        <taxon>Streptophyta</taxon>
        <taxon>Embryophyta</taxon>
        <taxon>Tracheophyta</taxon>
        <taxon>Spermatophyta</taxon>
        <taxon>Magnoliopsida</taxon>
        <taxon>eudicotyledons</taxon>
        <taxon>Gunneridae</taxon>
        <taxon>Pentapetalae</taxon>
        <taxon>rosids</taxon>
        <taxon>fabids</taxon>
        <taxon>Rosales</taxon>
        <taxon>Rosaceae</taxon>
        <taxon>Amygdaloideae</taxon>
        <taxon>Amygdaleae</taxon>
        <taxon>Prunus</taxon>
    </lineage>
</organism>
<proteinExistence type="predicted"/>